<accession>A0A7L9WJ84</accession>
<dbReference type="AlphaFoldDB" id="A0A7L9WJ84"/>
<dbReference type="SUPFAM" id="SSF53474">
    <property type="entry name" value="alpha/beta-Hydrolases"/>
    <property type="match status" value="1"/>
</dbReference>
<proteinExistence type="predicted"/>
<name>A0A7L9WJ84_9RHOB</name>
<keyword evidence="3" id="KW-1185">Reference proteome</keyword>
<feature type="domain" description="Serine aminopeptidase S33" evidence="1">
    <location>
        <begin position="40"/>
        <end position="292"/>
    </location>
</feature>
<dbReference type="RefSeq" id="WP_193081853.1">
    <property type="nucleotide sequence ID" value="NZ_CP045201.1"/>
</dbReference>
<dbReference type="InterPro" id="IPR051044">
    <property type="entry name" value="MAG_DAG_Lipase"/>
</dbReference>
<organism evidence="2 3">
    <name type="scientific">Pseudooceanicola spongiae</name>
    <dbReference type="NCBI Taxonomy" id="2613965"/>
    <lineage>
        <taxon>Bacteria</taxon>
        <taxon>Pseudomonadati</taxon>
        <taxon>Pseudomonadota</taxon>
        <taxon>Alphaproteobacteria</taxon>
        <taxon>Rhodobacterales</taxon>
        <taxon>Paracoccaceae</taxon>
        <taxon>Pseudooceanicola</taxon>
    </lineage>
</organism>
<keyword evidence="2" id="KW-0378">Hydrolase</keyword>
<dbReference type="Proteomes" id="UP000594118">
    <property type="component" value="Chromosome"/>
</dbReference>
<evidence type="ECO:0000259" key="1">
    <source>
        <dbReference type="Pfam" id="PF12146"/>
    </source>
</evidence>
<dbReference type="GO" id="GO:0016787">
    <property type="term" value="F:hydrolase activity"/>
    <property type="evidence" value="ECO:0007669"/>
    <property type="project" value="UniProtKB-KW"/>
</dbReference>
<gene>
    <name evidence="2" type="ORF">F3W81_01375</name>
</gene>
<dbReference type="InterPro" id="IPR022742">
    <property type="entry name" value="Hydrolase_4"/>
</dbReference>
<protein>
    <submittedName>
        <fullName evidence="2">Alpha/beta fold hydrolase</fullName>
    </submittedName>
</protein>
<evidence type="ECO:0000313" key="2">
    <source>
        <dbReference type="EMBL" id="QOL79598.1"/>
    </source>
</evidence>
<reference evidence="2 3" key="1">
    <citation type="submission" date="2019-10" db="EMBL/GenBank/DDBJ databases">
        <title>Pseudopuniceibacterium sp. HQ09 islated from Antarctica.</title>
        <authorList>
            <person name="Liao L."/>
            <person name="Su S."/>
            <person name="Chen B."/>
            <person name="Yu Y."/>
        </authorList>
    </citation>
    <scope>NUCLEOTIDE SEQUENCE [LARGE SCALE GENOMIC DNA]</scope>
    <source>
        <strain evidence="2 3">HQ09</strain>
    </source>
</reference>
<dbReference type="KEGG" id="pshq:F3W81_01375"/>
<sequence>MDQAPFYSDVDDGPAGGRAFWLTTADGVRIRLGDWPLEGAKGTVLLFPGRTEYVEKYGRAARDFAAHGYRTLAIDWRGQGLADRVAGDPALGHVAKFSDYQKDVDTVLAALPKLGIEGPLFLLAHSMGGAIGLRALHRKLPVKAAAFTAPMWGLHLPLLIKPVAWMLSSASEYLGRGETLAPGTNADAYVLHELFAANKLTSDSGMYDYMQTQARAHPDLNIGGPTMTWLHEALVEMRRLNGMPSPATPCVTFLGGDEAIVSPQSIRSRMVRWPQGHLELVEGARHEVMMESPQVRAFCFETCAAHFNAQLGTRKPG</sequence>
<dbReference type="InterPro" id="IPR029058">
    <property type="entry name" value="AB_hydrolase_fold"/>
</dbReference>
<dbReference type="EMBL" id="CP045201">
    <property type="protein sequence ID" value="QOL79598.1"/>
    <property type="molecule type" value="Genomic_DNA"/>
</dbReference>
<evidence type="ECO:0000313" key="3">
    <source>
        <dbReference type="Proteomes" id="UP000594118"/>
    </source>
</evidence>
<dbReference type="PANTHER" id="PTHR11614">
    <property type="entry name" value="PHOSPHOLIPASE-RELATED"/>
    <property type="match status" value="1"/>
</dbReference>
<dbReference type="Pfam" id="PF12146">
    <property type="entry name" value="Hydrolase_4"/>
    <property type="match status" value="1"/>
</dbReference>
<dbReference type="Gene3D" id="3.40.50.1820">
    <property type="entry name" value="alpha/beta hydrolase"/>
    <property type="match status" value="1"/>
</dbReference>